<accession>A0A814QDP6</accession>
<dbReference type="GO" id="GO:0031507">
    <property type="term" value="P:heterochromatin formation"/>
    <property type="evidence" value="ECO:0007669"/>
    <property type="project" value="TreeGrafter"/>
</dbReference>
<comment type="subcellular location">
    <subcellularLocation>
        <location evidence="1">Nucleus</location>
    </subcellularLocation>
</comment>
<dbReference type="GO" id="GO:0006272">
    <property type="term" value="P:leading strand elongation"/>
    <property type="evidence" value="ECO:0007669"/>
    <property type="project" value="TreeGrafter"/>
</dbReference>
<dbReference type="CDD" id="cd22928">
    <property type="entry name" value="HFD_POLE3_DPB4"/>
    <property type="match status" value="1"/>
</dbReference>
<feature type="compositionally biased region" description="Acidic residues" evidence="4">
    <location>
        <begin position="118"/>
        <end position="151"/>
    </location>
</feature>
<evidence type="ECO:0000259" key="5">
    <source>
        <dbReference type="Pfam" id="PF00808"/>
    </source>
</evidence>
<dbReference type="GO" id="GO:0006974">
    <property type="term" value="P:DNA damage response"/>
    <property type="evidence" value="ECO:0007669"/>
    <property type="project" value="TreeGrafter"/>
</dbReference>
<evidence type="ECO:0000256" key="3">
    <source>
        <dbReference type="ARBA" id="ARBA00039793"/>
    </source>
</evidence>
<dbReference type="SUPFAM" id="SSF47113">
    <property type="entry name" value="Histone-fold"/>
    <property type="match status" value="1"/>
</dbReference>
<keyword evidence="7" id="KW-1185">Reference proteome</keyword>
<dbReference type="Proteomes" id="UP000663879">
    <property type="component" value="Unassembled WGS sequence"/>
</dbReference>
<dbReference type="GO" id="GO:0008623">
    <property type="term" value="C:CHRAC"/>
    <property type="evidence" value="ECO:0007669"/>
    <property type="project" value="TreeGrafter"/>
</dbReference>
<name>A0A814QDP6_9BILA</name>
<feature type="domain" description="Transcription factor CBF/NF-Y/archaeal histone" evidence="5">
    <location>
        <begin position="9"/>
        <end position="73"/>
    </location>
</feature>
<evidence type="ECO:0000313" key="7">
    <source>
        <dbReference type="Proteomes" id="UP000663879"/>
    </source>
</evidence>
<comment type="caution">
    <text evidence="6">The sequence shown here is derived from an EMBL/GenBank/DDBJ whole genome shotgun (WGS) entry which is preliminary data.</text>
</comment>
<dbReference type="AlphaFoldDB" id="A0A814QDP6"/>
<dbReference type="Gene3D" id="1.10.20.10">
    <property type="entry name" value="Histone, subunit A"/>
    <property type="match status" value="1"/>
</dbReference>
<dbReference type="GO" id="GO:0046982">
    <property type="term" value="F:protein heterodimerization activity"/>
    <property type="evidence" value="ECO:0007669"/>
    <property type="project" value="InterPro"/>
</dbReference>
<feature type="compositionally biased region" description="Basic and acidic residues" evidence="4">
    <location>
        <begin position="108"/>
        <end position="117"/>
    </location>
</feature>
<dbReference type="GO" id="GO:0008622">
    <property type="term" value="C:epsilon DNA polymerase complex"/>
    <property type="evidence" value="ECO:0007669"/>
    <property type="project" value="TreeGrafter"/>
</dbReference>
<keyword evidence="2" id="KW-0539">Nucleus</keyword>
<protein>
    <recommendedName>
        <fullName evidence="3">DNA polymerase epsilon subunit 3</fullName>
    </recommendedName>
</protein>
<sequence>MAERPEDLNLPVTVVQRIIKESLPDGVIVSKEARQTICRASSVFVLYLTSCAVSHANKAKRKTLAVNDIISAISEMEFDSFVQPLNEILQYRKNNLGGQSTKTKSGTKKTETTKAGEGEEGDEEEIEEEETEDTNGNEEEDVVNEEENVDDESGRKNKKRKTGEETDEKDDVEQIEENESDGSETEDSEHEEETID</sequence>
<feature type="region of interest" description="Disordered" evidence="4">
    <location>
        <begin position="96"/>
        <end position="196"/>
    </location>
</feature>
<dbReference type="GO" id="GO:0031490">
    <property type="term" value="F:chromatin DNA binding"/>
    <property type="evidence" value="ECO:0007669"/>
    <property type="project" value="TreeGrafter"/>
</dbReference>
<gene>
    <name evidence="6" type="ORF">OXX778_LOCUS21888</name>
</gene>
<organism evidence="6 7">
    <name type="scientific">Brachionus calyciflorus</name>
    <dbReference type="NCBI Taxonomy" id="104777"/>
    <lineage>
        <taxon>Eukaryota</taxon>
        <taxon>Metazoa</taxon>
        <taxon>Spiralia</taxon>
        <taxon>Gnathifera</taxon>
        <taxon>Rotifera</taxon>
        <taxon>Eurotatoria</taxon>
        <taxon>Monogononta</taxon>
        <taxon>Pseudotrocha</taxon>
        <taxon>Ploima</taxon>
        <taxon>Brachionidae</taxon>
        <taxon>Brachionus</taxon>
    </lineage>
</organism>
<reference evidence="6" key="1">
    <citation type="submission" date="2021-02" db="EMBL/GenBank/DDBJ databases">
        <authorList>
            <person name="Nowell W R."/>
        </authorList>
    </citation>
    <scope>NUCLEOTIDE SEQUENCE</scope>
    <source>
        <strain evidence="6">Ploen Becks lab</strain>
    </source>
</reference>
<evidence type="ECO:0000313" key="6">
    <source>
        <dbReference type="EMBL" id="CAF1117226.1"/>
    </source>
</evidence>
<dbReference type="InterPro" id="IPR051377">
    <property type="entry name" value="DNA_Pol-Epsilon_Subunit"/>
</dbReference>
<dbReference type="PANTHER" id="PTHR46172">
    <property type="entry name" value="DNA POLYMERASE EPSILON SUBUNIT 3"/>
    <property type="match status" value="1"/>
</dbReference>
<dbReference type="Pfam" id="PF00808">
    <property type="entry name" value="CBFD_NFYB_HMF"/>
    <property type="match status" value="1"/>
</dbReference>
<dbReference type="PANTHER" id="PTHR46172:SF1">
    <property type="entry name" value="DNA POLYMERASE EPSILON SUBUNIT 3"/>
    <property type="match status" value="1"/>
</dbReference>
<dbReference type="EMBL" id="CAJNOC010008567">
    <property type="protein sequence ID" value="CAF1117226.1"/>
    <property type="molecule type" value="Genomic_DNA"/>
</dbReference>
<evidence type="ECO:0000256" key="2">
    <source>
        <dbReference type="ARBA" id="ARBA00023242"/>
    </source>
</evidence>
<evidence type="ECO:0000256" key="1">
    <source>
        <dbReference type="ARBA" id="ARBA00004123"/>
    </source>
</evidence>
<evidence type="ECO:0000256" key="4">
    <source>
        <dbReference type="SAM" id="MobiDB-lite"/>
    </source>
</evidence>
<proteinExistence type="predicted"/>
<dbReference type="OrthoDB" id="1707486at2759"/>
<dbReference type="InterPro" id="IPR003958">
    <property type="entry name" value="CBFA_NFYB_domain"/>
</dbReference>
<dbReference type="InterPro" id="IPR009072">
    <property type="entry name" value="Histone-fold"/>
</dbReference>
<feature type="compositionally biased region" description="Acidic residues" evidence="4">
    <location>
        <begin position="165"/>
        <end position="196"/>
    </location>
</feature>